<dbReference type="SUPFAM" id="SSF56935">
    <property type="entry name" value="Porins"/>
    <property type="match status" value="1"/>
</dbReference>
<dbReference type="InterPro" id="IPR023614">
    <property type="entry name" value="Porin_dom_sf"/>
</dbReference>
<evidence type="ECO:0008006" key="3">
    <source>
        <dbReference type="Google" id="ProtNLM"/>
    </source>
</evidence>
<evidence type="ECO:0000313" key="2">
    <source>
        <dbReference type="Proteomes" id="UP001321526"/>
    </source>
</evidence>
<dbReference type="EMBL" id="CP035631">
    <property type="protein sequence ID" value="WFF43574.1"/>
    <property type="molecule type" value="Genomic_DNA"/>
</dbReference>
<reference evidence="1 2" key="1">
    <citation type="submission" date="2019-01" db="EMBL/GenBank/DDBJ databases">
        <title>Genome sequence of Salinicola endophyticus REST5.</title>
        <authorList>
            <person name="Nascimento F.X."/>
        </authorList>
    </citation>
    <scope>NUCLEOTIDE SEQUENCE [LARGE SCALE GENOMIC DNA]</scope>
    <source>
        <strain evidence="1 2">REST5</strain>
    </source>
</reference>
<evidence type="ECO:0000313" key="1">
    <source>
        <dbReference type="EMBL" id="WFF43574.1"/>
    </source>
</evidence>
<keyword evidence="2" id="KW-1185">Reference proteome</keyword>
<gene>
    <name evidence="1" type="ORF">EVC62_09610</name>
</gene>
<protein>
    <recommendedName>
        <fullName evidence="3">Phosphate-selective porin O and P</fullName>
    </recommendedName>
</protein>
<name>A0ABY8FL82_9GAMM</name>
<dbReference type="Proteomes" id="UP001321526">
    <property type="component" value="Chromosome"/>
</dbReference>
<accession>A0ABY8FL82</accession>
<organism evidence="1 2">
    <name type="scientific">Salinicola endophyticus</name>
    <dbReference type="NCBI Taxonomy" id="1949083"/>
    <lineage>
        <taxon>Bacteria</taxon>
        <taxon>Pseudomonadati</taxon>
        <taxon>Pseudomonadota</taxon>
        <taxon>Gammaproteobacteria</taxon>
        <taxon>Oceanospirillales</taxon>
        <taxon>Halomonadaceae</taxon>
        <taxon>Salinicola</taxon>
    </lineage>
</organism>
<dbReference type="Gene3D" id="2.40.160.10">
    <property type="entry name" value="Porin"/>
    <property type="match status" value="1"/>
</dbReference>
<proteinExistence type="predicted"/>
<sequence>MPDTFQVHGFMSQALILTDHNDFFGPSSRDTGSLEYTELGLNASFRPRSNVLVAGQVLSRKAGGYGDAWKPTLDYGVIDYQLLSRERRVLGLQVGRFKNPFGIYNQTRDVPSTRAGILLPQSIYFDRSRSLGLASDGITVYDEERFSRGTLYIQGGLGIPQVNGDAEISLSPTKPSLDGRISSILQVLYAHDGGRVNLGVSAARVRSSFQSRQNPSAKGEFVFQPVILSAQYNAERWSLTAEYEYQHKELKDFDNDIYNSTADGESWYVQYQFRLTPDWQWLLRYDQTVSDRNDREGSRYASEGRGPSYSRFARDLSTGIKWSLSSRWMVQAEWHHVDGTAWLPRQDNESDEETTRRWNMLLFQTSYSF</sequence>